<dbReference type="EMBL" id="BARS01033375">
    <property type="protein sequence ID" value="GAG25244.1"/>
    <property type="molecule type" value="Genomic_DNA"/>
</dbReference>
<feature type="domain" description="Response regulatory" evidence="3">
    <location>
        <begin position="180"/>
        <end position="260"/>
    </location>
</feature>
<feature type="non-terminal residue" evidence="4">
    <location>
        <position position="260"/>
    </location>
</feature>
<reference evidence="4" key="1">
    <citation type="journal article" date="2014" name="Front. Microbiol.">
        <title>High frequency of phylogenetically diverse reductive dehalogenase-homologous genes in deep subseafloor sedimentary metagenomes.</title>
        <authorList>
            <person name="Kawai M."/>
            <person name="Futagami T."/>
            <person name="Toyoda A."/>
            <person name="Takaki Y."/>
            <person name="Nishi S."/>
            <person name="Hori S."/>
            <person name="Arai W."/>
            <person name="Tsubouchi T."/>
            <person name="Morono Y."/>
            <person name="Uchiyama I."/>
            <person name="Ito T."/>
            <person name="Fujiyama A."/>
            <person name="Inagaki F."/>
            <person name="Takami H."/>
        </authorList>
    </citation>
    <scope>NUCLEOTIDE SEQUENCE</scope>
    <source>
        <strain evidence="4">Expedition CK06-06</strain>
    </source>
</reference>
<dbReference type="PANTHER" id="PTHR45339">
    <property type="entry name" value="HYBRID SIGNAL TRANSDUCTION HISTIDINE KINASE J"/>
    <property type="match status" value="1"/>
</dbReference>
<gene>
    <name evidence="4" type="ORF">S01H1_51698</name>
</gene>
<keyword evidence="1" id="KW-0597">Phosphoprotein</keyword>
<comment type="caution">
    <text evidence="4">The sequence shown here is derived from an EMBL/GenBank/DDBJ whole genome shotgun (WGS) entry which is preliminary data.</text>
</comment>
<evidence type="ECO:0000256" key="2">
    <source>
        <dbReference type="ARBA" id="ARBA00023012"/>
    </source>
</evidence>
<evidence type="ECO:0000259" key="3">
    <source>
        <dbReference type="PROSITE" id="PS50110"/>
    </source>
</evidence>
<evidence type="ECO:0000313" key="4">
    <source>
        <dbReference type="EMBL" id="GAG25244.1"/>
    </source>
</evidence>
<sequence>KEGQGSVFHFTINIESAPAPEYDYLHEIQPQLRMKRVLVVEDNQTNQSILTHQVQAWGMQPRATGSAREALDWIRQGDTFDIVIVDKTTPEMDGAALSDAIREHRDAKALPIIMLAPLVERDIELSTTSFDAILSKPIKPSQFFDILVDISAGKAVTHRTREAEAPSTFDAEMGKKYPLRILLAEDNVNNQKLALMVLGRLGYRADVAGNGIEALDALQRQDYDLVLMDVQMPDMDGLEATRRIRKQWPDKTSPWVVAMT</sequence>
<feature type="domain" description="Response regulatory" evidence="3">
    <location>
        <begin position="36"/>
        <end position="151"/>
    </location>
</feature>
<dbReference type="InterPro" id="IPR001789">
    <property type="entry name" value="Sig_transdc_resp-reg_receiver"/>
</dbReference>
<dbReference type="PANTHER" id="PTHR45339:SF1">
    <property type="entry name" value="HYBRID SIGNAL TRANSDUCTION HISTIDINE KINASE J"/>
    <property type="match status" value="1"/>
</dbReference>
<name>X0W349_9ZZZZ</name>
<dbReference type="PROSITE" id="PS50110">
    <property type="entry name" value="RESPONSE_REGULATORY"/>
    <property type="match status" value="2"/>
</dbReference>
<proteinExistence type="predicted"/>
<dbReference type="CDD" id="cd17546">
    <property type="entry name" value="REC_hyHK_CKI1_RcsC-like"/>
    <property type="match status" value="2"/>
</dbReference>
<dbReference type="GO" id="GO:0000160">
    <property type="term" value="P:phosphorelay signal transduction system"/>
    <property type="evidence" value="ECO:0007669"/>
    <property type="project" value="UniProtKB-KW"/>
</dbReference>
<keyword evidence="2" id="KW-0902">Two-component regulatory system</keyword>
<feature type="non-terminal residue" evidence="4">
    <location>
        <position position="1"/>
    </location>
</feature>
<dbReference type="Pfam" id="PF00072">
    <property type="entry name" value="Response_reg"/>
    <property type="match status" value="2"/>
</dbReference>
<accession>X0W349</accession>
<dbReference type="SUPFAM" id="SSF52172">
    <property type="entry name" value="CheY-like"/>
    <property type="match status" value="2"/>
</dbReference>
<organism evidence="4">
    <name type="scientific">marine sediment metagenome</name>
    <dbReference type="NCBI Taxonomy" id="412755"/>
    <lineage>
        <taxon>unclassified sequences</taxon>
        <taxon>metagenomes</taxon>
        <taxon>ecological metagenomes</taxon>
    </lineage>
</organism>
<dbReference type="InterPro" id="IPR011006">
    <property type="entry name" value="CheY-like_superfamily"/>
</dbReference>
<protein>
    <recommendedName>
        <fullName evidence="3">Response regulatory domain-containing protein</fullName>
    </recommendedName>
</protein>
<evidence type="ECO:0000256" key="1">
    <source>
        <dbReference type="ARBA" id="ARBA00022553"/>
    </source>
</evidence>
<dbReference type="Gene3D" id="3.40.50.2300">
    <property type="match status" value="2"/>
</dbReference>
<dbReference type="SMART" id="SM00448">
    <property type="entry name" value="REC"/>
    <property type="match status" value="2"/>
</dbReference>
<dbReference type="AlphaFoldDB" id="X0W349"/>